<keyword evidence="2" id="KW-1185">Reference proteome</keyword>
<dbReference type="PANTHER" id="PTHR31511">
    <property type="entry name" value="PROTEIN CBG23764"/>
    <property type="match status" value="1"/>
</dbReference>
<evidence type="ECO:0000313" key="1">
    <source>
        <dbReference type="EMBL" id="VDI82633.1"/>
    </source>
</evidence>
<comment type="caution">
    <text evidence="1">The sequence shown here is derived from an EMBL/GenBank/DDBJ whole genome shotgun (WGS) entry which is preliminary data.</text>
</comment>
<dbReference type="EMBL" id="UYJE01010376">
    <property type="protein sequence ID" value="VDI82633.1"/>
    <property type="molecule type" value="Genomic_DNA"/>
</dbReference>
<dbReference type="Proteomes" id="UP000596742">
    <property type="component" value="Unassembled WGS sequence"/>
</dbReference>
<name>A0A8B6HP16_MYTGA</name>
<proteinExistence type="predicted"/>
<reference evidence="1" key="1">
    <citation type="submission" date="2018-11" db="EMBL/GenBank/DDBJ databases">
        <authorList>
            <person name="Alioto T."/>
            <person name="Alioto T."/>
        </authorList>
    </citation>
    <scope>NUCLEOTIDE SEQUENCE</scope>
</reference>
<accession>A0A8B6HP16</accession>
<gene>
    <name evidence="1" type="ORF">MGAL_10B053872</name>
</gene>
<sequence>MTPICKLFVKELGFGKLNCIPSTDETYISFSKKVEKTLEMRFIDSCRFMPNSLKTLAGNFTTGKFKATQKCFSERSELMIRKGVYPYDYMDGSSKLEETQLPPKEDFFNKLNGTDISDDDYEHAQRVFKEFSCQTKQDFHNLYLESDTEGCLREF</sequence>
<dbReference type="PANTHER" id="PTHR31511:SF12">
    <property type="entry name" value="RHO TERMINATION FACTOR N-TERMINAL DOMAIN-CONTAINING PROTEIN"/>
    <property type="match status" value="1"/>
</dbReference>
<dbReference type="AlphaFoldDB" id="A0A8B6HP16"/>
<dbReference type="OrthoDB" id="2331628at2759"/>
<organism evidence="1 2">
    <name type="scientific">Mytilus galloprovincialis</name>
    <name type="common">Mediterranean mussel</name>
    <dbReference type="NCBI Taxonomy" id="29158"/>
    <lineage>
        <taxon>Eukaryota</taxon>
        <taxon>Metazoa</taxon>
        <taxon>Spiralia</taxon>
        <taxon>Lophotrochozoa</taxon>
        <taxon>Mollusca</taxon>
        <taxon>Bivalvia</taxon>
        <taxon>Autobranchia</taxon>
        <taxon>Pteriomorphia</taxon>
        <taxon>Mytilida</taxon>
        <taxon>Mytiloidea</taxon>
        <taxon>Mytilidae</taxon>
        <taxon>Mytilinae</taxon>
        <taxon>Mytilus</taxon>
    </lineage>
</organism>
<evidence type="ECO:0000313" key="2">
    <source>
        <dbReference type="Proteomes" id="UP000596742"/>
    </source>
</evidence>
<protein>
    <submittedName>
        <fullName evidence="1">Uncharacterized protein</fullName>
    </submittedName>
</protein>